<evidence type="ECO:0000256" key="6">
    <source>
        <dbReference type="ARBA" id="ARBA00022967"/>
    </source>
</evidence>
<dbReference type="SMART" id="SM00382">
    <property type="entry name" value="AAA"/>
    <property type="match status" value="1"/>
</dbReference>
<dbReference type="EMBL" id="FNPV01000003">
    <property type="protein sequence ID" value="SDY61449.1"/>
    <property type="molecule type" value="Genomic_DNA"/>
</dbReference>
<dbReference type="SUPFAM" id="SSF52540">
    <property type="entry name" value="P-loop containing nucleoside triphosphate hydrolases"/>
    <property type="match status" value="1"/>
</dbReference>
<dbReference type="PROSITE" id="PS00211">
    <property type="entry name" value="ABC_TRANSPORTER_1"/>
    <property type="match status" value="1"/>
</dbReference>
<dbReference type="InterPro" id="IPR027417">
    <property type="entry name" value="P-loop_NTPase"/>
</dbReference>
<dbReference type="PANTHER" id="PTHR43166">
    <property type="entry name" value="AMINO ACID IMPORT ATP-BINDING PROTEIN"/>
    <property type="match status" value="1"/>
</dbReference>
<dbReference type="InterPro" id="IPR003439">
    <property type="entry name" value="ABC_transporter-like_ATP-bd"/>
</dbReference>
<evidence type="ECO:0000256" key="8">
    <source>
        <dbReference type="ARBA" id="ARBA00023136"/>
    </source>
</evidence>
<dbReference type="Pfam" id="PF00005">
    <property type="entry name" value="ABC_tran"/>
    <property type="match status" value="1"/>
</dbReference>
<dbReference type="SMART" id="SM00930">
    <property type="entry name" value="NIL"/>
    <property type="match status" value="1"/>
</dbReference>
<evidence type="ECO:0000256" key="2">
    <source>
        <dbReference type="ARBA" id="ARBA00022448"/>
    </source>
</evidence>
<dbReference type="AlphaFoldDB" id="A0A1H3LB97"/>
<evidence type="ECO:0000256" key="3">
    <source>
        <dbReference type="ARBA" id="ARBA00022475"/>
    </source>
</evidence>
<name>A0A1H3LB97_9FIRM</name>
<keyword evidence="2" id="KW-0813">Transport</keyword>
<keyword evidence="11" id="KW-1185">Reference proteome</keyword>
<dbReference type="SUPFAM" id="SSF55021">
    <property type="entry name" value="ACT-like"/>
    <property type="match status" value="1"/>
</dbReference>
<evidence type="ECO:0000313" key="11">
    <source>
        <dbReference type="Proteomes" id="UP000199230"/>
    </source>
</evidence>
<keyword evidence="6" id="KW-1278">Translocase</keyword>
<dbReference type="PANTHER" id="PTHR43166:SF30">
    <property type="entry name" value="METHIONINE IMPORT ATP-BINDING PROTEIN METN"/>
    <property type="match status" value="1"/>
</dbReference>
<dbReference type="GO" id="GO:0005524">
    <property type="term" value="F:ATP binding"/>
    <property type="evidence" value="ECO:0007669"/>
    <property type="project" value="UniProtKB-KW"/>
</dbReference>
<protein>
    <submittedName>
        <fullName evidence="10">D-methionine transport system ATP-binding protein</fullName>
    </submittedName>
</protein>
<accession>A0A1H3LB97</accession>
<evidence type="ECO:0000313" key="10">
    <source>
        <dbReference type="EMBL" id="SDY61449.1"/>
    </source>
</evidence>
<dbReference type="CDD" id="cd03258">
    <property type="entry name" value="ABC_MetN_methionine_transporter"/>
    <property type="match status" value="1"/>
</dbReference>
<dbReference type="RefSeq" id="WP_093311776.1">
    <property type="nucleotide sequence ID" value="NZ_FNPV01000003.1"/>
</dbReference>
<feature type="domain" description="ABC transporter" evidence="9">
    <location>
        <begin position="2"/>
        <end position="241"/>
    </location>
</feature>
<dbReference type="Gene3D" id="3.40.50.300">
    <property type="entry name" value="P-loop containing nucleotide triphosphate hydrolases"/>
    <property type="match status" value="1"/>
</dbReference>
<dbReference type="GO" id="GO:0005886">
    <property type="term" value="C:plasma membrane"/>
    <property type="evidence" value="ECO:0007669"/>
    <property type="project" value="UniProtKB-ARBA"/>
</dbReference>
<keyword evidence="3" id="KW-1003">Cell membrane</keyword>
<dbReference type="GO" id="GO:0006865">
    <property type="term" value="P:amino acid transport"/>
    <property type="evidence" value="ECO:0007669"/>
    <property type="project" value="UniProtKB-KW"/>
</dbReference>
<dbReference type="InterPro" id="IPR003593">
    <property type="entry name" value="AAA+_ATPase"/>
</dbReference>
<dbReference type="Proteomes" id="UP000199230">
    <property type="component" value="Unassembled WGS sequence"/>
</dbReference>
<dbReference type="InterPro" id="IPR018449">
    <property type="entry name" value="NIL_domain"/>
</dbReference>
<dbReference type="InterPro" id="IPR050086">
    <property type="entry name" value="MetN_ABC_transporter-like"/>
</dbReference>
<evidence type="ECO:0000259" key="9">
    <source>
        <dbReference type="PROSITE" id="PS50893"/>
    </source>
</evidence>
<dbReference type="InterPro" id="IPR045865">
    <property type="entry name" value="ACT-like_dom_sf"/>
</dbReference>
<reference evidence="10 11" key="1">
    <citation type="submission" date="2016-10" db="EMBL/GenBank/DDBJ databases">
        <authorList>
            <person name="de Groot N.N."/>
        </authorList>
    </citation>
    <scope>NUCLEOTIDE SEQUENCE [LARGE SCALE GENOMIC DNA]</scope>
    <source>
        <strain evidence="10 11">APO</strain>
    </source>
</reference>
<dbReference type="FunFam" id="3.40.50.300:FF:000056">
    <property type="entry name" value="Cell division ATP-binding protein FtsE"/>
    <property type="match status" value="1"/>
</dbReference>
<comment type="similarity">
    <text evidence="1">Belongs to the ABC transporter superfamily.</text>
</comment>
<dbReference type="InterPro" id="IPR041701">
    <property type="entry name" value="MetN_ABC"/>
</dbReference>
<dbReference type="GO" id="GO:0016887">
    <property type="term" value="F:ATP hydrolysis activity"/>
    <property type="evidence" value="ECO:0007669"/>
    <property type="project" value="InterPro"/>
</dbReference>
<evidence type="ECO:0000256" key="1">
    <source>
        <dbReference type="ARBA" id="ARBA00005417"/>
    </source>
</evidence>
<dbReference type="Gene3D" id="3.30.70.260">
    <property type="match status" value="1"/>
</dbReference>
<dbReference type="PROSITE" id="PS50893">
    <property type="entry name" value="ABC_TRANSPORTER_2"/>
    <property type="match status" value="1"/>
</dbReference>
<dbReference type="STRING" id="159292.SAMN05192546_103136"/>
<keyword evidence="5 10" id="KW-0067">ATP-binding</keyword>
<gene>
    <name evidence="10" type="ORF">SAMN05192546_103136</name>
</gene>
<evidence type="ECO:0000256" key="4">
    <source>
        <dbReference type="ARBA" id="ARBA00022741"/>
    </source>
</evidence>
<dbReference type="OrthoDB" id="9804199at2"/>
<proteinExistence type="inferred from homology"/>
<keyword evidence="7" id="KW-0029">Amino-acid transport</keyword>
<dbReference type="InterPro" id="IPR017871">
    <property type="entry name" value="ABC_transporter-like_CS"/>
</dbReference>
<dbReference type="Pfam" id="PF09383">
    <property type="entry name" value="NIL"/>
    <property type="match status" value="1"/>
</dbReference>
<keyword evidence="8" id="KW-0472">Membrane</keyword>
<organism evidence="10 11">
    <name type="scientific">Tindallia californiensis</name>
    <dbReference type="NCBI Taxonomy" id="159292"/>
    <lineage>
        <taxon>Bacteria</taxon>
        <taxon>Bacillati</taxon>
        <taxon>Bacillota</taxon>
        <taxon>Clostridia</taxon>
        <taxon>Peptostreptococcales</taxon>
        <taxon>Tindalliaceae</taxon>
        <taxon>Tindallia</taxon>
    </lineage>
</organism>
<sequence>MIEFQNISKEFKTEAQTNLALDQVSLKVNRGEIYGIIGHSGAGKSTLIRVANLLEKPTAGEVVFNGETLTNLTAEALRKKRQDMGMIFQGFHLLKTATVYENIALPLKLIGLKAGDIKKRVHQYLSVVGLLEKEQAYPSQLSGGQQQRVAIARALSHRPKVLLCDEATSALDPETTEAILELLNQINRDFGITILLITHEMAVVQRICDRVAVMEAGKIVEEGSLLQVISSPKHPTTQKFINSQFPSGAETLIEGSWVEGHLIVELSFVGNVADKPVLAEVAKKFDVYPNILSGNMVPLKKDHYGKLLVELQGNKIETEKCLRYLQEKGIRTEILKGVGSHEAVS</sequence>
<keyword evidence="4" id="KW-0547">Nucleotide-binding</keyword>
<evidence type="ECO:0000256" key="5">
    <source>
        <dbReference type="ARBA" id="ARBA00022840"/>
    </source>
</evidence>
<evidence type="ECO:0000256" key="7">
    <source>
        <dbReference type="ARBA" id="ARBA00022970"/>
    </source>
</evidence>